<dbReference type="OrthoDB" id="21828at2"/>
<dbReference type="InterPro" id="IPR045324">
    <property type="entry name" value="Small_multidrug_res"/>
</dbReference>
<dbReference type="SUPFAM" id="SSF103481">
    <property type="entry name" value="Multidrug resistance efflux transporter EmrE"/>
    <property type="match status" value="1"/>
</dbReference>
<dbReference type="Proteomes" id="UP000266482">
    <property type="component" value="Unassembled WGS sequence"/>
</dbReference>
<evidence type="ECO:0000256" key="3">
    <source>
        <dbReference type="ARBA" id="ARBA00022475"/>
    </source>
</evidence>
<dbReference type="FunFam" id="1.10.3730.20:FF:000001">
    <property type="entry name" value="Quaternary ammonium compound resistance transporter SugE"/>
    <property type="match status" value="1"/>
</dbReference>
<keyword evidence="5 8" id="KW-1133">Transmembrane helix</keyword>
<dbReference type="AlphaFoldDB" id="A0A3A1VIJ1"/>
<keyword evidence="6 8" id="KW-0472">Membrane</keyword>
<evidence type="ECO:0000256" key="1">
    <source>
        <dbReference type="ARBA" id="ARBA00004651"/>
    </source>
</evidence>
<dbReference type="InterPro" id="IPR037185">
    <property type="entry name" value="EmrE-like"/>
</dbReference>
<keyword evidence="2" id="KW-0813">Transport</keyword>
<reference evidence="9 10" key="1">
    <citation type="submission" date="2018-09" db="EMBL/GenBank/DDBJ databases">
        <title>Paenibacillus aracenensis nov. sp. isolated from a cave in southern Spain.</title>
        <authorList>
            <person name="Jurado V."/>
            <person name="Gutierrez-Patricio S."/>
            <person name="Gonzalez-Pimentel J.L."/>
            <person name="Miller A.Z."/>
            <person name="Laiz L."/>
            <person name="Saiz-Jimenez C."/>
        </authorList>
    </citation>
    <scope>NUCLEOTIDE SEQUENCE [LARGE SCALE GENOMIC DNA]</scope>
    <source>
        <strain evidence="9 10">DSM 22867</strain>
    </source>
</reference>
<comment type="subcellular location">
    <subcellularLocation>
        <location evidence="1 7">Cell membrane</location>
        <topology evidence="1 7">Multi-pass membrane protein</topology>
    </subcellularLocation>
</comment>
<protein>
    <submittedName>
        <fullName evidence="9">QacE family quaternary ammonium compound efflux SMR transporter</fullName>
    </submittedName>
</protein>
<feature type="transmembrane region" description="Helical" evidence="8">
    <location>
        <begin position="33"/>
        <end position="51"/>
    </location>
</feature>
<accession>A0A3A1VIJ1</accession>
<evidence type="ECO:0000256" key="2">
    <source>
        <dbReference type="ARBA" id="ARBA00022448"/>
    </source>
</evidence>
<name>A0A3A1VIJ1_9BACL</name>
<keyword evidence="4 7" id="KW-0812">Transmembrane</keyword>
<evidence type="ECO:0000313" key="9">
    <source>
        <dbReference type="EMBL" id="RIX60075.1"/>
    </source>
</evidence>
<dbReference type="GO" id="GO:0022857">
    <property type="term" value="F:transmembrane transporter activity"/>
    <property type="evidence" value="ECO:0007669"/>
    <property type="project" value="InterPro"/>
</dbReference>
<comment type="similarity">
    <text evidence="7">Belongs to the drug/metabolite transporter (DMT) superfamily. Small multidrug resistance (SMR) (TC 2.A.7.1) family.</text>
</comment>
<keyword evidence="10" id="KW-1185">Reference proteome</keyword>
<organism evidence="9 10">
    <name type="scientific">Paenibacillus nanensis</name>
    <dbReference type="NCBI Taxonomy" id="393251"/>
    <lineage>
        <taxon>Bacteria</taxon>
        <taxon>Bacillati</taxon>
        <taxon>Bacillota</taxon>
        <taxon>Bacilli</taxon>
        <taxon>Bacillales</taxon>
        <taxon>Paenibacillaceae</taxon>
        <taxon>Paenibacillus</taxon>
    </lineage>
</organism>
<proteinExistence type="inferred from homology"/>
<comment type="caution">
    <text evidence="9">The sequence shown here is derived from an EMBL/GenBank/DDBJ whole genome shotgun (WGS) entry which is preliminary data.</text>
</comment>
<evidence type="ECO:0000313" key="10">
    <source>
        <dbReference type="Proteomes" id="UP000266482"/>
    </source>
</evidence>
<evidence type="ECO:0000256" key="5">
    <source>
        <dbReference type="ARBA" id="ARBA00022989"/>
    </source>
</evidence>
<dbReference type="InterPro" id="IPR000390">
    <property type="entry name" value="Small_drug/metabolite_transptr"/>
</dbReference>
<sequence length="110" mass="11494">MKAYLFLTFAILSELLGTSMLKASDGFTKLYPSIATVISFGLAFYLLSLSLQHIPLGTAYAIWSGAGTAITAIVGVVIWKETVSVTTVAGILLIIAGVVILNLKVASQSG</sequence>
<feature type="transmembrane region" description="Helical" evidence="8">
    <location>
        <begin position="58"/>
        <end position="79"/>
    </location>
</feature>
<dbReference type="RefSeq" id="WP_119597450.1">
    <property type="nucleotide sequence ID" value="NZ_QXQA01000001.1"/>
</dbReference>
<gene>
    <name evidence="9" type="ORF">D3P08_00330</name>
</gene>
<keyword evidence="3" id="KW-1003">Cell membrane</keyword>
<dbReference type="PANTHER" id="PTHR30561:SF1">
    <property type="entry name" value="MULTIDRUG TRANSPORTER EMRE"/>
    <property type="match status" value="1"/>
</dbReference>
<evidence type="ECO:0000256" key="4">
    <source>
        <dbReference type="ARBA" id="ARBA00022692"/>
    </source>
</evidence>
<dbReference type="PANTHER" id="PTHR30561">
    <property type="entry name" value="SMR FAMILY PROTON-DEPENDENT DRUG EFFLUX TRANSPORTER SUGE"/>
    <property type="match status" value="1"/>
</dbReference>
<dbReference type="Gene3D" id="1.10.3730.20">
    <property type="match status" value="1"/>
</dbReference>
<dbReference type="EMBL" id="QXQA01000001">
    <property type="protein sequence ID" value="RIX60075.1"/>
    <property type="molecule type" value="Genomic_DNA"/>
</dbReference>
<evidence type="ECO:0000256" key="8">
    <source>
        <dbReference type="SAM" id="Phobius"/>
    </source>
</evidence>
<dbReference type="Pfam" id="PF00893">
    <property type="entry name" value="Multi_Drug_Res"/>
    <property type="match status" value="1"/>
</dbReference>
<evidence type="ECO:0000256" key="7">
    <source>
        <dbReference type="RuleBase" id="RU003942"/>
    </source>
</evidence>
<dbReference type="GO" id="GO:0005886">
    <property type="term" value="C:plasma membrane"/>
    <property type="evidence" value="ECO:0007669"/>
    <property type="project" value="UniProtKB-SubCell"/>
</dbReference>
<evidence type="ECO:0000256" key="6">
    <source>
        <dbReference type="ARBA" id="ARBA00023136"/>
    </source>
</evidence>
<feature type="transmembrane region" description="Helical" evidence="8">
    <location>
        <begin position="85"/>
        <end position="103"/>
    </location>
</feature>